<dbReference type="GO" id="GO:0045732">
    <property type="term" value="P:positive regulation of protein catabolic process"/>
    <property type="evidence" value="ECO:0007669"/>
    <property type="project" value="TreeGrafter"/>
</dbReference>
<dbReference type="InterPro" id="IPR036770">
    <property type="entry name" value="Ankyrin_rpt-contain_sf"/>
</dbReference>
<protein>
    <submittedName>
        <fullName evidence="5">Ankyrin repeat protein</fullName>
    </submittedName>
</protein>
<evidence type="ECO:0000313" key="5">
    <source>
        <dbReference type="EMBL" id="ABI14269.1"/>
    </source>
</evidence>
<evidence type="ECO:0000256" key="3">
    <source>
        <dbReference type="ARBA" id="ARBA00023043"/>
    </source>
</evidence>
<dbReference type="InterPro" id="IPR002110">
    <property type="entry name" value="Ankyrin_rpt"/>
</dbReference>
<dbReference type="SMART" id="SM00248">
    <property type="entry name" value="ANK"/>
    <property type="match status" value="2"/>
</dbReference>
<dbReference type="PROSITE" id="PS50088">
    <property type="entry name" value="ANK_REPEAT"/>
    <property type="match status" value="1"/>
</dbReference>
<keyword evidence="2" id="KW-0677">Repeat</keyword>
<evidence type="ECO:0000256" key="1">
    <source>
        <dbReference type="ARBA" id="ARBA00005949"/>
    </source>
</evidence>
<feature type="repeat" description="ANK" evidence="4">
    <location>
        <begin position="109"/>
        <end position="141"/>
    </location>
</feature>
<sequence>MGAAAAGPCKSEDDGRSNELLCAPACTDDVLAGFDAAAAKCQAHVALDECVPVRMQGLSDQACADVLLVQAAQRGDVQDLHRAISNGAHVDTCANLCLSMGEAAMAKPTGITPLMRASACGHQDVILQLLQARANPAKGDARRWTPLCHALANGELEAARLLMAHVDNVERQKGVANALRKHLPEVCEETAGADKARDLEAMFHEGGPLMMDASRRV</sequence>
<evidence type="ECO:0000256" key="2">
    <source>
        <dbReference type="ARBA" id="ARBA00022737"/>
    </source>
</evidence>
<organism evidence="5">
    <name type="scientific">Pfiesteria piscicida</name>
    <name type="common">Phantom dinoflagellate</name>
    <dbReference type="NCBI Taxonomy" id="71001"/>
    <lineage>
        <taxon>Eukaryota</taxon>
        <taxon>Sar</taxon>
        <taxon>Alveolata</taxon>
        <taxon>Dinophyceae</taxon>
        <taxon>Peridiniales</taxon>
        <taxon>Pfiesteriaceae</taxon>
        <taxon>Pfiesteria</taxon>
    </lineage>
</organism>
<proteinExistence type="evidence at transcript level"/>
<reference evidence="5" key="1">
    <citation type="journal article" date="2007" name="Proc. Natl. Acad. Sci. U.S.A.">
        <title>Spliced leader RNA trans-splicing in dinoflagellates.</title>
        <authorList>
            <person name="Zhang H."/>
            <person name="Hou Y."/>
            <person name="Miranda L."/>
            <person name="Campbell D.A."/>
            <person name="Sturm N.R."/>
            <person name="Gaasterland T."/>
            <person name="Lin S."/>
        </authorList>
    </citation>
    <scope>NUCLEOTIDE SEQUENCE</scope>
</reference>
<dbReference type="AlphaFoldDB" id="A3E3K2"/>
<dbReference type="Pfam" id="PF12796">
    <property type="entry name" value="Ank_2"/>
    <property type="match status" value="1"/>
</dbReference>
<dbReference type="InterPro" id="IPR051573">
    <property type="entry name" value="Ankyrin-SOCS_box_domain"/>
</dbReference>
<dbReference type="EMBL" id="DQ864854">
    <property type="protein sequence ID" value="ABI14269.1"/>
    <property type="molecule type" value="mRNA"/>
</dbReference>
<name>A3E3K2_PFIPI</name>
<dbReference type="PANTHER" id="PTHR24136:SF15">
    <property type="entry name" value="ANK_REP_REGION DOMAIN-CONTAINING PROTEIN"/>
    <property type="match status" value="1"/>
</dbReference>
<keyword evidence="3 4" id="KW-0040">ANK repeat</keyword>
<accession>A3E3K2</accession>
<dbReference type="Gene3D" id="1.25.40.20">
    <property type="entry name" value="Ankyrin repeat-containing domain"/>
    <property type="match status" value="1"/>
</dbReference>
<evidence type="ECO:0000256" key="4">
    <source>
        <dbReference type="PROSITE-ProRule" id="PRU00023"/>
    </source>
</evidence>
<dbReference type="SUPFAM" id="SSF48403">
    <property type="entry name" value="Ankyrin repeat"/>
    <property type="match status" value="1"/>
</dbReference>
<comment type="similarity">
    <text evidence="1">Belongs to the ankyrin SOCS box (ASB) family.</text>
</comment>
<dbReference type="GO" id="GO:0016567">
    <property type="term" value="P:protein ubiquitination"/>
    <property type="evidence" value="ECO:0007669"/>
    <property type="project" value="TreeGrafter"/>
</dbReference>
<dbReference type="PANTHER" id="PTHR24136">
    <property type="entry name" value="SOWAH (DROSOPHILA) HOMOLOG"/>
    <property type="match status" value="1"/>
</dbReference>